<keyword evidence="1" id="KW-0472">Membrane</keyword>
<dbReference type="Proteomes" id="UP001519887">
    <property type="component" value="Unassembled WGS sequence"/>
</dbReference>
<comment type="caution">
    <text evidence="2">The sequence shown here is derived from an EMBL/GenBank/DDBJ whole genome shotgun (WGS) entry which is preliminary data.</text>
</comment>
<accession>A0ABS7BW80</accession>
<protein>
    <submittedName>
        <fullName evidence="2">Uncharacterized protein</fullName>
    </submittedName>
</protein>
<keyword evidence="1" id="KW-1133">Transmembrane helix</keyword>
<sequence length="63" mass="6656">MIGKAGMICGLCMIAVGEIGGLLGAREQGYEIGSAACVIIMGVAVLLNQKQRHGSRNRNRNRV</sequence>
<evidence type="ECO:0000313" key="2">
    <source>
        <dbReference type="EMBL" id="MBW7452902.1"/>
    </source>
</evidence>
<evidence type="ECO:0000256" key="1">
    <source>
        <dbReference type="SAM" id="Phobius"/>
    </source>
</evidence>
<dbReference type="EMBL" id="JAHZIK010000024">
    <property type="protein sequence ID" value="MBW7452902.1"/>
    <property type="molecule type" value="Genomic_DNA"/>
</dbReference>
<reference evidence="2 3" key="1">
    <citation type="submission" date="2021-07" db="EMBL/GenBank/DDBJ databases">
        <title>Paenibacillus radiodurans sp. nov., isolated from the southeastern edge of Tengger Desert.</title>
        <authorList>
            <person name="Zhang G."/>
        </authorList>
    </citation>
    <scope>NUCLEOTIDE SEQUENCE [LARGE SCALE GENOMIC DNA]</scope>
    <source>
        <strain evidence="2 3">CCM 7311</strain>
    </source>
</reference>
<evidence type="ECO:0000313" key="3">
    <source>
        <dbReference type="Proteomes" id="UP001519887"/>
    </source>
</evidence>
<proteinExistence type="predicted"/>
<feature type="transmembrane region" description="Helical" evidence="1">
    <location>
        <begin position="30"/>
        <end position="48"/>
    </location>
</feature>
<organism evidence="2 3">
    <name type="scientific">Paenibacillus sepulcri</name>
    <dbReference type="NCBI Taxonomy" id="359917"/>
    <lineage>
        <taxon>Bacteria</taxon>
        <taxon>Bacillati</taxon>
        <taxon>Bacillota</taxon>
        <taxon>Bacilli</taxon>
        <taxon>Bacillales</taxon>
        <taxon>Paenibacillaceae</taxon>
        <taxon>Paenibacillus</taxon>
    </lineage>
</organism>
<dbReference type="RefSeq" id="WP_210046773.1">
    <property type="nucleotide sequence ID" value="NZ_JBHLVU010000039.1"/>
</dbReference>
<gene>
    <name evidence="2" type="ORF">K0U00_02445</name>
</gene>
<keyword evidence="3" id="KW-1185">Reference proteome</keyword>
<feature type="transmembrane region" description="Helical" evidence="1">
    <location>
        <begin position="7"/>
        <end position="24"/>
    </location>
</feature>
<keyword evidence="1" id="KW-0812">Transmembrane</keyword>
<name>A0ABS7BW80_9BACL</name>